<dbReference type="HOGENOM" id="CLU_167078_0_0_1"/>
<accession>B3NHD7</accession>
<organism evidence="1 2">
    <name type="scientific">Drosophila erecta</name>
    <name type="common">Fruit fly</name>
    <dbReference type="NCBI Taxonomy" id="7220"/>
    <lineage>
        <taxon>Eukaryota</taxon>
        <taxon>Metazoa</taxon>
        <taxon>Ecdysozoa</taxon>
        <taxon>Arthropoda</taxon>
        <taxon>Hexapoda</taxon>
        <taxon>Insecta</taxon>
        <taxon>Pterygota</taxon>
        <taxon>Neoptera</taxon>
        <taxon>Endopterygota</taxon>
        <taxon>Diptera</taxon>
        <taxon>Brachycera</taxon>
        <taxon>Muscomorpha</taxon>
        <taxon>Ephydroidea</taxon>
        <taxon>Drosophilidae</taxon>
        <taxon>Drosophila</taxon>
        <taxon>Sophophora</taxon>
    </lineage>
</organism>
<gene>
    <name evidence="1" type="primary">Dere\GG15635</name>
    <name evidence="1" type="synonym">dere_GLEANR_15694</name>
    <name evidence="1" type="synonym">GG15635</name>
    <name evidence="1" type="ORF">Dere_GG15635</name>
</gene>
<protein>
    <submittedName>
        <fullName evidence="1">Uncharacterized protein</fullName>
    </submittedName>
</protein>
<keyword evidence="2" id="KW-1185">Reference proteome</keyword>
<dbReference type="KEGG" id="der:6544957"/>
<evidence type="ECO:0000313" key="1">
    <source>
        <dbReference type="EMBL" id="EDV51663.2"/>
    </source>
</evidence>
<sequence length="115" mass="12482">MSSLAELQSVLKSSFSSSEFHSSYKNQTKMAKIAIAFFLFALFAVAMAARVVREEPSAAADPLENARAVLNKAIDDLKGLTPEKIQGFISEGIENAKDSLDKINDAVQQKQSKST</sequence>
<reference evidence="1 2" key="2">
    <citation type="journal article" date="2008" name="Bioinformatics">
        <title>Assembly reconciliation.</title>
        <authorList>
            <person name="Zimin A.V."/>
            <person name="Smith D.R."/>
            <person name="Sutton G."/>
            <person name="Yorke J.A."/>
        </authorList>
    </citation>
    <scope>NUCLEOTIDE SEQUENCE [LARGE SCALE GENOMIC DNA]</scope>
    <source>
        <strain evidence="1 2">TSC#14021-0224.01</strain>
    </source>
</reference>
<dbReference type="AlphaFoldDB" id="B3NHD7"/>
<proteinExistence type="predicted"/>
<dbReference type="EMBL" id="CH954178">
    <property type="protein sequence ID" value="EDV51663.2"/>
    <property type="molecule type" value="Genomic_DNA"/>
</dbReference>
<dbReference type="Proteomes" id="UP000008711">
    <property type="component" value="Unassembled WGS sequence"/>
</dbReference>
<reference evidence="1 2" key="1">
    <citation type="journal article" date="2007" name="Nature">
        <title>Evolution of genes and genomes on the Drosophila phylogeny.</title>
        <authorList>
            <consortium name="Drosophila 12 Genomes Consortium"/>
            <person name="Clark A.G."/>
            <person name="Eisen M.B."/>
            <person name="Smith D.R."/>
            <person name="Bergman C.M."/>
            <person name="Oliver B."/>
            <person name="Markow T.A."/>
            <person name="Kaufman T.C."/>
            <person name="Kellis M."/>
            <person name="Gelbart W."/>
            <person name="Iyer V.N."/>
            <person name="Pollard D.A."/>
            <person name="Sackton T.B."/>
            <person name="Larracuente A.M."/>
            <person name="Singh N.D."/>
            <person name="Abad J.P."/>
            <person name="Abt D.N."/>
            <person name="Adryan B."/>
            <person name="Aguade M."/>
            <person name="Akashi H."/>
            <person name="Anderson W.W."/>
            <person name="Aquadro C.F."/>
            <person name="Ardell D.H."/>
            <person name="Arguello R."/>
            <person name="Artieri C.G."/>
            <person name="Barbash D.A."/>
            <person name="Barker D."/>
            <person name="Barsanti P."/>
            <person name="Batterham P."/>
            <person name="Batzoglou S."/>
            <person name="Begun D."/>
            <person name="Bhutkar A."/>
            <person name="Blanco E."/>
            <person name="Bosak S.A."/>
            <person name="Bradley R.K."/>
            <person name="Brand A.D."/>
            <person name="Brent M.R."/>
            <person name="Brooks A.N."/>
            <person name="Brown R.H."/>
            <person name="Butlin R.K."/>
            <person name="Caggese C."/>
            <person name="Calvi B.R."/>
            <person name="Bernardo de Carvalho A."/>
            <person name="Caspi A."/>
            <person name="Castrezana S."/>
            <person name="Celniker S.E."/>
            <person name="Chang J.L."/>
            <person name="Chapple C."/>
            <person name="Chatterji S."/>
            <person name="Chinwalla A."/>
            <person name="Civetta A."/>
            <person name="Clifton S.W."/>
            <person name="Comeron J.M."/>
            <person name="Costello J.C."/>
            <person name="Coyne J.A."/>
            <person name="Daub J."/>
            <person name="David R.G."/>
            <person name="Delcher A.L."/>
            <person name="Delehaunty K."/>
            <person name="Do C.B."/>
            <person name="Ebling H."/>
            <person name="Edwards K."/>
            <person name="Eickbush T."/>
            <person name="Evans J.D."/>
            <person name="Filipski A."/>
            <person name="Findeiss S."/>
            <person name="Freyhult E."/>
            <person name="Fulton L."/>
            <person name="Fulton R."/>
            <person name="Garcia A.C."/>
            <person name="Gardiner A."/>
            <person name="Garfield D.A."/>
            <person name="Garvin B.E."/>
            <person name="Gibson G."/>
            <person name="Gilbert D."/>
            <person name="Gnerre S."/>
            <person name="Godfrey J."/>
            <person name="Good R."/>
            <person name="Gotea V."/>
            <person name="Gravely B."/>
            <person name="Greenberg A.J."/>
            <person name="Griffiths-Jones S."/>
            <person name="Gross S."/>
            <person name="Guigo R."/>
            <person name="Gustafson E.A."/>
            <person name="Haerty W."/>
            <person name="Hahn M.W."/>
            <person name="Halligan D.L."/>
            <person name="Halpern A.L."/>
            <person name="Halter G.M."/>
            <person name="Han M.V."/>
            <person name="Heger A."/>
            <person name="Hillier L."/>
            <person name="Hinrichs A.S."/>
            <person name="Holmes I."/>
            <person name="Hoskins R.A."/>
            <person name="Hubisz M.J."/>
            <person name="Hultmark D."/>
            <person name="Huntley M.A."/>
            <person name="Jaffe D.B."/>
            <person name="Jagadeeshan S."/>
            <person name="Jeck W.R."/>
            <person name="Johnson J."/>
            <person name="Jones C.D."/>
            <person name="Jordan W.C."/>
            <person name="Karpen G.H."/>
            <person name="Kataoka E."/>
            <person name="Keightley P.D."/>
            <person name="Kheradpour P."/>
            <person name="Kirkness E.F."/>
            <person name="Koerich L.B."/>
            <person name="Kristiansen K."/>
            <person name="Kudrna D."/>
            <person name="Kulathinal R.J."/>
            <person name="Kumar S."/>
            <person name="Kwok R."/>
            <person name="Lander E."/>
            <person name="Langley C.H."/>
            <person name="Lapoint R."/>
            <person name="Lazzaro B.P."/>
            <person name="Lee S.J."/>
            <person name="Levesque L."/>
            <person name="Li R."/>
            <person name="Lin C.F."/>
            <person name="Lin M.F."/>
            <person name="Lindblad-Toh K."/>
            <person name="Llopart A."/>
            <person name="Long M."/>
            <person name="Low L."/>
            <person name="Lozovsky E."/>
            <person name="Lu J."/>
            <person name="Luo M."/>
            <person name="Machado C.A."/>
            <person name="Makalowski W."/>
            <person name="Marzo M."/>
            <person name="Matsuda M."/>
            <person name="Matzkin L."/>
            <person name="McAllister B."/>
            <person name="McBride C.S."/>
            <person name="McKernan B."/>
            <person name="McKernan K."/>
            <person name="Mendez-Lago M."/>
            <person name="Minx P."/>
            <person name="Mollenhauer M.U."/>
            <person name="Montooth K."/>
            <person name="Mount S.M."/>
            <person name="Mu X."/>
            <person name="Myers E."/>
            <person name="Negre B."/>
            <person name="Newfeld S."/>
            <person name="Nielsen R."/>
            <person name="Noor M.A."/>
            <person name="O'Grady P."/>
            <person name="Pachter L."/>
            <person name="Papaceit M."/>
            <person name="Parisi M.J."/>
            <person name="Parisi M."/>
            <person name="Parts L."/>
            <person name="Pedersen J.S."/>
            <person name="Pesole G."/>
            <person name="Phillippy A.M."/>
            <person name="Ponting C.P."/>
            <person name="Pop M."/>
            <person name="Porcelli D."/>
            <person name="Powell J.R."/>
            <person name="Prohaska S."/>
            <person name="Pruitt K."/>
            <person name="Puig M."/>
            <person name="Quesneville H."/>
            <person name="Ram K.R."/>
            <person name="Rand D."/>
            <person name="Rasmussen M.D."/>
            <person name="Reed L.K."/>
            <person name="Reenan R."/>
            <person name="Reily A."/>
            <person name="Remington K.A."/>
            <person name="Rieger T.T."/>
            <person name="Ritchie M.G."/>
            <person name="Robin C."/>
            <person name="Rogers Y.H."/>
            <person name="Rohde C."/>
            <person name="Rozas J."/>
            <person name="Rubenfield M.J."/>
            <person name="Ruiz A."/>
            <person name="Russo S."/>
            <person name="Salzberg S.L."/>
            <person name="Sanchez-Gracia A."/>
            <person name="Saranga D.J."/>
            <person name="Sato H."/>
            <person name="Schaeffer S.W."/>
            <person name="Schatz M.C."/>
            <person name="Schlenke T."/>
            <person name="Schwartz R."/>
            <person name="Segarra C."/>
            <person name="Singh R.S."/>
            <person name="Sirot L."/>
            <person name="Sirota M."/>
            <person name="Sisneros N.B."/>
            <person name="Smith C.D."/>
            <person name="Smith T.F."/>
            <person name="Spieth J."/>
            <person name="Stage D.E."/>
            <person name="Stark A."/>
            <person name="Stephan W."/>
            <person name="Strausberg R.L."/>
            <person name="Strempel S."/>
            <person name="Sturgill D."/>
            <person name="Sutton G."/>
            <person name="Sutton G.G."/>
            <person name="Tao W."/>
            <person name="Teichmann S."/>
            <person name="Tobari Y.N."/>
            <person name="Tomimura Y."/>
            <person name="Tsolas J.M."/>
            <person name="Valente V.L."/>
            <person name="Venter E."/>
            <person name="Venter J.C."/>
            <person name="Vicario S."/>
            <person name="Vieira F.G."/>
            <person name="Vilella A.J."/>
            <person name="Villasante A."/>
            <person name="Walenz B."/>
            <person name="Wang J."/>
            <person name="Wasserman M."/>
            <person name="Watts T."/>
            <person name="Wilson D."/>
            <person name="Wilson R.K."/>
            <person name="Wing R.A."/>
            <person name="Wolfner M.F."/>
            <person name="Wong A."/>
            <person name="Wong G.K."/>
            <person name="Wu C.I."/>
            <person name="Wu G."/>
            <person name="Yamamoto D."/>
            <person name="Yang H.P."/>
            <person name="Yang S.P."/>
            <person name="Yorke J.A."/>
            <person name="Yoshida K."/>
            <person name="Zdobnov E."/>
            <person name="Zhang P."/>
            <person name="Zhang Y."/>
            <person name="Zimin A.V."/>
            <person name="Baldwin J."/>
            <person name="Abdouelleil A."/>
            <person name="Abdulkadir J."/>
            <person name="Abebe A."/>
            <person name="Abera B."/>
            <person name="Abreu J."/>
            <person name="Acer S.C."/>
            <person name="Aftuck L."/>
            <person name="Alexander A."/>
            <person name="An P."/>
            <person name="Anderson E."/>
            <person name="Anderson S."/>
            <person name="Arachi H."/>
            <person name="Azer M."/>
            <person name="Bachantsang P."/>
            <person name="Barry A."/>
            <person name="Bayul T."/>
            <person name="Berlin A."/>
            <person name="Bessette D."/>
            <person name="Bloom T."/>
            <person name="Blye J."/>
            <person name="Boguslavskiy L."/>
            <person name="Bonnet C."/>
            <person name="Boukhgalter B."/>
            <person name="Bourzgui I."/>
            <person name="Brown A."/>
            <person name="Cahill P."/>
            <person name="Channer S."/>
            <person name="Cheshatsang Y."/>
            <person name="Chuda L."/>
            <person name="Citroen M."/>
            <person name="Collymore A."/>
            <person name="Cooke P."/>
            <person name="Costello M."/>
            <person name="D'Aco K."/>
            <person name="Daza R."/>
            <person name="De Haan G."/>
            <person name="DeGray S."/>
            <person name="DeMaso C."/>
            <person name="Dhargay N."/>
            <person name="Dooley K."/>
            <person name="Dooley E."/>
            <person name="Doricent M."/>
            <person name="Dorje P."/>
            <person name="Dorjee K."/>
            <person name="Dupes A."/>
            <person name="Elong R."/>
            <person name="Falk J."/>
            <person name="Farina A."/>
            <person name="Faro S."/>
            <person name="Ferguson D."/>
            <person name="Fisher S."/>
            <person name="Foley C.D."/>
            <person name="Franke A."/>
            <person name="Friedrich D."/>
            <person name="Gadbois L."/>
            <person name="Gearin G."/>
            <person name="Gearin C.R."/>
            <person name="Giannoukos G."/>
            <person name="Goode T."/>
            <person name="Graham J."/>
            <person name="Grandbois E."/>
            <person name="Grewal S."/>
            <person name="Gyaltsen K."/>
            <person name="Hafez N."/>
            <person name="Hagos B."/>
            <person name="Hall J."/>
            <person name="Henson C."/>
            <person name="Hollinger A."/>
            <person name="Honan T."/>
            <person name="Huard M.D."/>
            <person name="Hughes L."/>
            <person name="Hurhula B."/>
            <person name="Husby M.E."/>
            <person name="Kamat A."/>
            <person name="Kanga B."/>
            <person name="Kashin S."/>
            <person name="Khazanovich D."/>
            <person name="Kisner P."/>
            <person name="Lance K."/>
            <person name="Lara M."/>
            <person name="Lee W."/>
            <person name="Lennon N."/>
            <person name="Letendre F."/>
            <person name="LeVine R."/>
            <person name="Lipovsky A."/>
            <person name="Liu X."/>
            <person name="Liu J."/>
            <person name="Liu S."/>
            <person name="Lokyitsang T."/>
            <person name="Lokyitsang Y."/>
            <person name="Lubonja R."/>
            <person name="Lui A."/>
            <person name="MacDonald P."/>
            <person name="Magnisalis V."/>
            <person name="Maru K."/>
            <person name="Matthews C."/>
            <person name="McCusker W."/>
            <person name="McDonough S."/>
            <person name="Mehta T."/>
            <person name="Meldrim J."/>
            <person name="Meneus L."/>
            <person name="Mihai O."/>
            <person name="Mihalev A."/>
            <person name="Mihova T."/>
            <person name="Mittelman R."/>
            <person name="Mlenga V."/>
            <person name="Montmayeur A."/>
            <person name="Mulrain L."/>
            <person name="Navidi A."/>
            <person name="Naylor J."/>
            <person name="Negash T."/>
            <person name="Nguyen T."/>
            <person name="Nguyen N."/>
            <person name="Nicol R."/>
            <person name="Norbu C."/>
            <person name="Norbu N."/>
            <person name="Novod N."/>
            <person name="O'Neill B."/>
            <person name="Osman S."/>
            <person name="Markiewicz E."/>
            <person name="Oyono O.L."/>
            <person name="Patti C."/>
            <person name="Phunkhang P."/>
            <person name="Pierre F."/>
            <person name="Priest M."/>
            <person name="Raghuraman S."/>
            <person name="Rege F."/>
            <person name="Reyes R."/>
            <person name="Rise C."/>
            <person name="Rogov P."/>
            <person name="Ross K."/>
            <person name="Ryan E."/>
            <person name="Settipalli S."/>
            <person name="Shea T."/>
            <person name="Sherpa N."/>
            <person name="Shi L."/>
            <person name="Shih D."/>
            <person name="Sparrow T."/>
            <person name="Spaulding J."/>
            <person name="Stalker J."/>
            <person name="Stange-Thomann N."/>
            <person name="Stavropoulos S."/>
            <person name="Stone C."/>
            <person name="Strader C."/>
            <person name="Tesfaye S."/>
            <person name="Thomson T."/>
            <person name="Thoulutsang Y."/>
            <person name="Thoulutsang D."/>
            <person name="Topham K."/>
            <person name="Topping I."/>
            <person name="Tsamla T."/>
            <person name="Vassiliev H."/>
            <person name="Vo A."/>
            <person name="Wangchuk T."/>
            <person name="Wangdi T."/>
            <person name="Weiand M."/>
            <person name="Wilkinson J."/>
            <person name="Wilson A."/>
            <person name="Yadav S."/>
            <person name="Young G."/>
            <person name="Yu Q."/>
            <person name="Zembek L."/>
            <person name="Zhong D."/>
            <person name="Zimmer A."/>
            <person name="Zwirko Z."/>
            <person name="Jaffe D.B."/>
            <person name="Alvarez P."/>
            <person name="Brockman W."/>
            <person name="Butler J."/>
            <person name="Chin C."/>
            <person name="Gnerre S."/>
            <person name="Grabherr M."/>
            <person name="Kleber M."/>
            <person name="Mauceli E."/>
            <person name="MacCallum I."/>
        </authorList>
    </citation>
    <scope>NUCLEOTIDE SEQUENCE [LARGE SCALE GENOMIC DNA]</scope>
    <source>
        <strain evidence="1 2">TSC#14021-0224.01</strain>
    </source>
</reference>
<name>B3NHD7_DROER</name>
<evidence type="ECO:0000313" key="2">
    <source>
        <dbReference type="Proteomes" id="UP000008711"/>
    </source>
</evidence>